<gene>
    <name evidence="2" type="ORF">BO225_03375</name>
</gene>
<dbReference type="GeneID" id="78274988"/>
<sequence>MSNILRITDTIPEGVVKEALESGTVEGVIVEEFPDADFIERVATLLRDYSVKHIVVDLKSITNSSHLIEAVTGLLLPMAEVVIPSIPEAEVLDRMSVTSDQDMEMAAKNIADHSGASVILFAKGIFAAKNLLYTSNQAIWFDKDLTSEEITKGLTENKPLTEIVA</sequence>
<comment type="caution">
    <text evidence="2">The sequence shown here is derived from an EMBL/GenBank/DDBJ whole genome shotgun (WGS) entry which is preliminary data.</text>
</comment>
<proteinExistence type="predicted"/>
<dbReference type="SUPFAM" id="SSF53613">
    <property type="entry name" value="Ribokinase-like"/>
    <property type="match status" value="1"/>
</dbReference>
<evidence type="ECO:0000313" key="3">
    <source>
        <dbReference type="Proteomes" id="UP000186705"/>
    </source>
</evidence>
<dbReference type="STRING" id="1862672.BO225_03375"/>
<evidence type="ECO:0000259" key="1">
    <source>
        <dbReference type="Pfam" id="PF08543"/>
    </source>
</evidence>
<protein>
    <recommendedName>
        <fullName evidence="1">Pyridoxamine kinase/Phosphomethylpyrimidine kinase domain-containing protein</fullName>
    </recommendedName>
</protein>
<dbReference type="Proteomes" id="UP000186705">
    <property type="component" value="Unassembled WGS sequence"/>
</dbReference>
<keyword evidence="3" id="KW-1185">Reference proteome</keyword>
<accession>A0A1U7NP42</accession>
<dbReference type="Gene3D" id="3.40.1190.20">
    <property type="match status" value="1"/>
</dbReference>
<dbReference type="InterPro" id="IPR013749">
    <property type="entry name" value="PM/HMP-P_kinase-1"/>
</dbReference>
<feature type="domain" description="Pyridoxamine kinase/Phosphomethylpyrimidine kinase" evidence="1">
    <location>
        <begin position="35"/>
        <end position="153"/>
    </location>
</feature>
<organism evidence="2 3">
    <name type="scientific">Dubosiella newyorkensis</name>
    <dbReference type="NCBI Taxonomy" id="1862672"/>
    <lineage>
        <taxon>Bacteria</taxon>
        <taxon>Bacillati</taxon>
        <taxon>Bacillota</taxon>
        <taxon>Erysipelotrichia</taxon>
        <taxon>Erysipelotrichales</taxon>
        <taxon>Erysipelotrichaceae</taxon>
        <taxon>Dubosiella</taxon>
    </lineage>
</organism>
<reference evidence="2 3" key="1">
    <citation type="submission" date="2016-11" db="EMBL/GenBank/DDBJ databases">
        <title>Description of two novel members of the family Erysipelotrichaceae: Ileibacterium lipovorans gen. nov., sp. nov. and Dubosiella newyorkensis, gen. nov., sp. nov.</title>
        <authorList>
            <person name="Cox L.M."/>
            <person name="Sohn J."/>
            <person name="Tyrrell K.L."/>
            <person name="Citron D.M."/>
            <person name="Lawson P.A."/>
            <person name="Patel N.B."/>
            <person name="Iizumi T."/>
            <person name="Perez-Perez G.I."/>
            <person name="Goldstein E.J."/>
            <person name="Blaser M.J."/>
        </authorList>
    </citation>
    <scope>NUCLEOTIDE SEQUENCE [LARGE SCALE GENOMIC DNA]</scope>
    <source>
        <strain evidence="2 3">NYU-BL-A4</strain>
    </source>
</reference>
<dbReference type="AlphaFoldDB" id="A0A1U7NP42"/>
<name>A0A1U7NP42_9FIRM</name>
<evidence type="ECO:0000313" key="2">
    <source>
        <dbReference type="EMBL" id="OLU47251.1"/>
    </source>
</evidence>
<dbReference type="OrthoDB" id="9810880at2"/>
<dbReference type="RefSeq" id="WP_076340878.1">
    <property type="nucleotide sequence ID" value="NZ_CAJTMI010000011.1"/>
</dbReference>
<dbReference type="EMBL" id="MPKA01000053">
    <property type="protein sequence ID" value="OLU47251.1"/>
    <property type="molecule type" value="Genomic_DNA"/>
</dbReference>
<dbReference type="InterPro" id="IPR029056">
    <property type="entry name" value="Ribokinase-like"/>
</dbReference>
<dbReference type="Pfam" id="PF08543">
    <property type="entry name" value="Phos_pyr_kin"/>
    <property type="match status" value="1"/>
</dbReference>